<comment type="caution">
    <text evidence="2">The sequence shown here is derived from an EMBL/GenBank/DDBJ whole genome shotgun (WGS) entry which is preliminary data.</text>
</comment>
<dbReference type="InterPro" id="IPR046588">
    <property type="entry name" value="DUF6646"/>
</dbReference>
<evidence type="ECO:0000313" key="2">
    <source>
        <dbReference type="EMBL" id="CAD0003949.1"/>
    </source>
</evidence>
<accession>A0A6V6YXB6</accession>
<name>A0A6V6YXB6_9FLAO</name>
<keyword evidence="3" id="KW-1185">Reference proteome</keyword>
<evidence type="ECO:0000313" key="3">
    <source>
        <dbReference type="Proteomes" id="UP000530060"/>
    </source>
</evidence>
<feature type="signal peptide" evidence="1">
    <location>
        <begin position="1"/>
        <end position="18"/>
    </location>
</feature>
<reference evidence="2 3" key="1">
    <citation type="submission" date="2020-06" db="EMBL/GenBank/DDBJ databases">
        <authorList>
            <person name="Criscuolo A."/>
        </authorList>
    </citation>
    <scope>NUCLEOTIDE SEQUENCE [LARGE SCALE GENOMIC DNA]</scope>
    <source>
        <strain evidence="3">CIP 111411</strain>
    </source>
</reference>
<protein>
    <recommendedName>
        <fullName evidence="4">Outer membrane protein beta-barrel domain-containing protein</fullName>
    </recommendedName>
</protein>
<sequence length="176" mass="19312">MKKVITLLFLILFGITQAQEAFKGKGDIKVNVGANIQDGGSGIQGSVDFGLAENFSYGFVGSYLLGVNEFSGFYNGSETPYDNVKPDFKDRFDAKFRINANIGNVFNVDEKLDIYPGLSLGLKNFGGHVGGRYLFTEGFGVFTELGFPIAKYSDDNDMFDHLNNQFTFSLGASFNL</sequence>
<dbReference type="RefSeq" id="WP_180908763.1">
    <property type="nucleotide sequence ID" value="NZ_CAIJDP010000066.1"/>
</dbReference>
<dbReference type="AlphaFoldDB" id="A0A6V6YXB6"/>
<organism evidence="2 3">
    <name type="scientific">Flavobacterium salmonis</name>
    <dbReference type="NCBI Taxonomy" id="2654844"/>
    <lineage>
        <taxon>Bacteria</taxon>
        <taxon>Pseudomonadati</taxon>
        <taxon>Bacteroidota</taxon>
        <taxon>Flavobacteriia</taxon>
        <taxon>Flavobacteriales</taxon>
        <taxon>Flavobacteriaceae</taxon>
        <taxon>Flavobacterium</taxon>
    </lineage>
</organism>
<dbReference type="Proteomes" id="UP000530060">
    <property type="component" value="Unassembled WGS sequence"/>
</dbReference>
<evidence type="ECO:0000256" key="1">
    <source>
        <dbReference type="SAM" id="SignalP"/>
    </source>
</evidence>
<dbReference type="Pfam" id="PF20351">
    <property type="entry name" value="DUF6646"/>
    <property type="match status" value="1"/>
</dbReference>
<gene>
    <name evidence="2" type="ORF">FLAT13_01971</name>
</gene>
<proteinExistence type="predicted"/>
<keyword evidence="1" id="KW-0732">Signal</keyword>
<dbReference type="EMBL" id="CAIJDP010000066">
    <property type="protein sequence ID" value="CAD0003949.1"/>
    <property type="molecule type" value="Genomic_DNA"/>
</dbReference>
<feature type="chain" id="PRO_5028454055" description="Outer membrane protein beta-barrel domain-containing protein" evidence="1">
    <location>
        <begin position="19"/>
        <end position="176"/>
    </location>
</feature>
<evidence type="ECO:0008006" key="4">
    <source>
        <dbReference type="Google" id="ProtNLM"/>
    </source>
</evidence>